<accession>A0ABW4R748</accession>
<organism evidence="5 6">
    <name type="scientific">Paracoccus pacificus</name>
    <dbReference type="NCBI Taxonomy" id="1463598"/>
    <lineage>
        <taxon>Bacteria</taxon>
        <taxon>Pseudomonadati</taxon>
        <taxon>Pseudomonadota</taxon>
        <taxon>Alphaproteobacteria</taxon>
        <taxon>Rhodobacterales</taxon>
        <taxon>Paracoccaceae</taxon>
        <taxon>Paracoccus</taxon>
    </lineage>
</organism>
<dbReference type="Pfam" id="PF01464">
    <property type="entry name" value="SLT"/>
    <property type="match status" value="1"/>
</dbReference>
<gene>
    <name evidence="5" type="ORF">ACFSCT_09225</name>
</gene>
<evidence type="ECO:0000313" key="5">
    <source>
        <dbReference type="EMBL" id="MFD1881896.1"/>
    </source>
</evidence>
<keyword evidence="6" id="KW-1185">Reference proteome</keyword>
<dbReference type="Gene3D" id="1.10.530.10">
    <property type="match status" value="1"/>
</dbReference>
<dbReference type="SUPFAM" id="SSF53955">
    <property type="entry name" value="Lysozyme-like"/>
    <property type="match status" value="1"/>
</dbReference>
<comment type="caution">
    <text evidence="5">The sequence shown here is derived from an EMBL/GenBank/DDBJ whole genome shotgun (WGS) entry which is preliminary data.</text>
</comment>
<dbReference type="CDD" id="cd00254">
    <property type="entry name" value="LT-like"/>
    <property type="match status" value="1"/>
</dbReference>
<dbReference type="EMBL" id="JBHUEN010000021">
    <property type="protein sequence ID" value="MFD1881896.1"/>
    <property type="molecule type" value="Genomic_DNA"/>
</dbReference>
<dbReference type="InterPro" id="IPR008258">
    <property type="entry name" value="Transglycosylase_SLT_dom_1"/>
</dbReference>
<evidence type="ECO:0000256" key="3">
    <source>
        <dbReference type="SAM" id="MobiDB-lite"/>
    </source>
</evidence>
<dbReference type="RefSeq" id="WP_379142128.1">
    <property type="nucleotide sequence ID" value="NZ_JBHUEN010000021.1"/>
</dbReference>
<evidence type="ECO:0000256" key="2">
    <source>
        <dbReference type="ARBA" id="ARBA00009387"/>
    </source>
</evidence>
<evidence type="ECO:0000259" key="4">
    <source>
        <dbReference type="Pfam" id="PF01464"/>
    </source>
</evidence>
<reference evidence="6" key="1">
    <citation type="journal article" date="2019" name="Int. J. Syst. Evol. Microbiol.">
        <title>The Global Catalogue of Microorganisms (GCM) 10K type strain sequencing project: providing services to taxonomists for standard genome sequencing and annotation.</title>
        <authorList>
            <consortium name="The Broad Institute Genomics Platform"/>
            <consortium name="The Broad Institute Genome Sequencing Center for Infectious Disease"/>
            <person name="Wu L."/>
            <person name="Ma J."/>
        </authorList>
    </citation>
    <scope>NUCLEOTIDE SEQUENCE [LARGE SCALE GENOMIC DNA]</scope>
    <source>
        <strain evidence="6">CCUG 56029</strain>
    </source>
</reference>
<dbReference type="PANTHER" id="PTHR37423">
    <property type="entry name" value="SOLUBLE LYTIC MUREIN TRANSGLYCOSYLASE-RELATED"/>
    <property type="match status" value="1"/>
</dbReference>
<proteinExistence type="inferred from homology"/>
<evidence type="ECO:0000313" key="6">
    <source>
        <dbReference type="Proteomes" id="UP001597213"/>
    </source>
</evidence>
<dbReference type="Proteomes" id="UP001597213">
    <property type="component" value="Unassembled WGS sequence"/>
</dbReference>
<feature type="region of interest" description="Disordered" evidence="3">
    <location>
        <begin position="20"/>
        <end position="39"/>
    </location>
</feature>
<sequence length="304" mass="33002">MVLFLAVVVGIGPMPGAARPAIDALNGTPPPPLARSDDRRCRDDGTSCIARATYVPDVCLAIARAAGENDLDPNFLARLLWKESLFDPSAVSPAGALGIAQFIPSTAQIVGLDDPMNPAKAIHKSARYLAELSREFGNIGLAAVAYNGGEDRAARFKEKGGALPFETEDYVQAITGRVAEEWRSAPPETLDLRLKKDTPFHLACVELAGARKIKEFATPDRIWPWGVIIASHPSRAGAQKSVNRLSRMLRPILGGRKVSYVRTRMPGMPRRVHTAQVGWDNKVEAVRFCAQFRLAGGRCLVLKN</sequence>
<name>A0ABW4R748_9RHOB</name>
<dbReference type="PANTHER" id="PTHR37423:SF2">
    <property type="entry name" value="MEMBRANE-BOUND LYTIC MUREIN TRANSGLYCOSYLASE C"/>
    <property type="match status" value="1"/>
</dbReference>
<comment type="similarity">
    <text evidence="1">Belongs to the transglycosylase Slt family.</text>
</comment>
<feature type="domain" description="Transglycosylase SLT" evidence="4">
    <location>
        <begin position="62"/>
        <end position="161"/>
    </location>
</feature>
<dbReference type="InterPro" id="IPR023346">
    <property type="entry name" value="Lysozyme-like_dom_sf"/>
</dbReference>
<comment type="similarity">
    <text evidence="2">Belongs to the virb1 family.</text>
</comment>
<evidence type="ECO:0000256" key="1">
    <source>
        <dbReference type="ARBA" id="ARBA00007734"/>
    </source>
</evidence>
<protein>
    <submittedName>
        <fullName evidence="5">Lytic transglycosylase domain-containing protein</fullName>
    </submittedName>
</protein>